<dbReference type="Proteomes" id="UP001162060">
    <property type="component" value="Unassembled WGS sequence"/>
</dbReference>
<accession>A0AAV1TDV2</accession>
<evidence type="ECO:0000313" key="1">
    <source>
        <dbReference type="EMBL" id="CAK7912476.1"/>
    </source>
</evidence>
<comment type="caution">
    <text evidence="1">The sequence shown here is derived from an EMBL/GenBank/DDBJ whole genome shotgun (WGS) entry which is preliminary data.</text>
</comment>
<organism evidence="1 2">
    <name type="scientific">Peronospora matthiolae</name>
    <dbReference type="NCBI Taxonomy" id="2874970"/>
    <lineage>
        <taxon>Eukaryota</taxon>
        <taxon>Sar</taxon>
        <taxon>Stramenopiles</taxon>
        <taxon>Oomycota</taxon>
        <taxon>Peronosporomycetes</taxon>
        <taxon>Peronosporales</taxon>
        <taxon>Peronosporaceae</taxon>
        <taxon>Peronospora</taxon>
    </lineage>
</organism>
<proteinExistence type="predicted"/>
<gene>
    <name evidence="1" type="ORF">PM001_LOCUS4563</name>
</gene>
<dbReference type="EMBL" id="CAKLBY020000039">
    <property type="protein sequence ID" value="CAK7912476.1"/>
    <property type="molecule type" value="Genomic_DNA"/>
</dbReference>
<sequence length="64" mass="7068">MAKKKKINTSFQPAQKLTYAVDVVSTTSDTIITCRCKICELLGRDPIVIGLSSSRKRKSHSSVQ</sequence>
<dbReference type="AlphaFoldDB" id="A0AAV1TDV2"/>
<reference evidence="1" key="1">
    <citation type="submission" date="2024-01" db="EMBL/GenBank/DDBJ databases">
        <authorList>
            <person name="Webb A."/>
        </authorList>
    </citation>
    <scope>NUCLEOTIDE SEQUENCE</scope>
    <source>
        <strain evidence="1">Pm1</strain>
    </source>
</reference>
<protein>
    <submittedName>
        <fullName evidence="1">Uncharacterized protein</fullName>
    </submittedName>
</protein>
<name>A0AAV1TDV2_9STRA</name>
<evidence type="ECO:0000313" key="2">
    <source>
        <dbReference type="Proteomes" id="UP001162060"/>
    </source>
</evidence>